<protein>
    <recommendedName>
        <fullName evidence="3">Wall-associated receptor kinase galacturonan-binding domain-containing protein</fullName>
    </recommendedName>
</protein>
<dbReference type="PANTHER" id="PTHR33491">
    <property type="entry name" value="OSJNBA0016N04.9 PROTEIN"/>
    <property type="match status" value="1"/>
</dbReference>
<sequence>MGVVWLPWWRIKLHMMNMRKEDSDHVTCCYDYDRKRVKVDMFNGTSLDTWTCNNPYSSLSRKNSYLIDGCKDEQGHANPKYAKTGCNDMCGNVRIPYPFGIGANCSINQWYIVDCKSSTPYLPALNHLKVLGVSLENQTVTVETPRISTCQKIVGNSSEMMSFDLGRSPFFFSEDHNKFVFEGCGTAALIVNESVVTACSTACRGVTQRDGNKCYGIGCCQAKISNLLNSYSIHVTGLEEEDGGCGSAFLVDETSYDEGKFNVKNSSLIPVTLFWTLTDSDQVTCCGDQSQEEYTMDMFNGTSTTVDTWQCYLWSSGAKGNPYLIDGCVESERDEDASGKCKTCEDSGGYCRRDDIYNLDGSVFDQTFTCYHYNKTSLRVILGNVFS</sequence>
<comment type="caution">
    <text evidence="4">The sequence shown here is derived from an EMBL/GenBank/DDBJ whole genome shotgun (WGS) entry which is preliminary data.</text>
</comment>
<evidence type="ECO:0000313" key="5">
    <source>
        <dbReference type="Proteomes" id="UP001206925"/>
    </source>
</evidence>
<evidence type="ECO:0000259" key="3">
    <source>
        <dbReference type="Pfam" id="PF13947"/>
    </source>
</evidence>
<proteinExistence type="predicted"/>
<name>A0AAD5GT91_AMBAR</name>
<feature type="domain" description="Wall-associated receptor kinase galacturonan-binding" evidence="3">
    <location>
        <begin position="86"/>
        <end position="142"/>
    </location>
</feature>
<dbReference type="Pfam" id="PF13947">
    <property type="entry name" value="GUB_WAK_bind"/>
    <property type="match status" value="1"/>
</dbReference>
<gene>
    <name evidence="4" type="ORF">M8C21_020513</name>
</gene>
<comment type="subcellular location">
    <subcellularLocation>
        <location evidence="1">Membrane</location>
        <topology evidence="1">Single-pass membrane protein</topology>
    </subcellularLocation>
</comment>
<dbReference type="InterPro" id="IPR025287">
    <property type="entry name" value="WAK_GUB"/>
</dbReference>
<dbReference type="EMBL" id="JAMZMK010005982">
    <property type="protein sequence ID" value="KAI7751108.1"/>
    <property type="molecule type" value="Genomic_DNA"/>
</dbReference>
<keyword evidence="2" id="KW-0732">Signal</keyword>
<evidence type="ECO:0000256" key="2">
    <source>
        <dbReference type="ARBA" id="ARBA00022729"/>
    </source>
</evidence>
<dbReference type="AlphaFoldDB" id="A0AAD5GT91"/>
<dbReference type="Proteomes" id="UP001206925">
    <property type="component" value="Unassembled WGS sequence"/>
</dbReference>
<organism evidence="4 5">
    <name type="scientific">Ambrosia artemisiifolia</name>
    <name type="common">Common ragweed</name>
    <dbReference type="NCBI Taxonomy" id="4212"/>
    <lineage>
        <taxon>Eukaryota</taxon>
        <taxon>Viridiplantae</taxon>
        <taxon>Streptophyta</taxon>
        <taxon>Embryophyta</taxon>
        <taxon>Tracheophyta</taxon>
        <taxon>Spermatophyta</taxon>
        <taxon>Magnoliopsida</taxon>
        <taxon>eudicotyledons</taxon>
        <taxon>Gunneridae</taxon>
        <taxon>Pentapetalae</taxon>
        <taxon>asterids</taxon>
        <taxon>campanulids</taxon>
        <taxon>Asterales</taxon>
        <taxon>Asteraceae</taxon>
        <taxon>Asteroideae</taxon>
        <taxon>Heliantheae alliance</taxon>
        <taxon>Heliantheae</taxon>
        <taxon>Ambrosia</taxon>
    </lineage>
</organism>
<dbReference type="GO" id="GO:0030247">
    <property type="term" value="F:polysaccharide binding"/>
    <property type="evidence" value="ECO:0007669"/>
    <property type="project" value="InterPro"/>
</dbReference>
<accession>A0AAD5GT91</accession>
<evidence type="ECO:0000256" key="1">
    <source>
        <dbReference type="ARBA" id="ARBA00004167"/>
    </source>
</evidence>
<evidence type="ECO:0000313" key="4">
    <source>
        <dbReference type="EMBL" id="KAI7751108.1"/>
    </source>
</evidence>
<keyword evidence="5" id="KW-1185">Reference proteome</keyword>
<reference evidence="4" key="1">
    <citation type="submission" date="2022-06" db="EMBL/GenBank/DDBJ databases">
        <title>Uncovering the hologenomic basis of an extraordinary plant invasion.</title>
        <authorList>
            <person name="Bieker V.C."/>
            <person name="Martin M.D."/>
            <person name="Gilbert T."/>
            <person name="Hodgins K."/>
            <person name="Battlay P."/>
            <person name="Petersen B."/>
            <person name="Wilson J."/>
        </authorList>
    </citation>
    <scope>NUCLEOTIDE SEQUENCE</scope>
    <source>
        <strain evidence="4">AA19_3_7</strain>
        <tissue evidence="4">Leaf</tissue>
    </source>
</reference>
<dbReference type="GO" id="GO:0016020">
    <property type="term" value="C:membrane"/>
    <property type="evidence" value="ECO:0007669"/>
    <property type="project" value="UniProtKB-SubCell"/>
</dbReference>